<dbReference type="KEGG" id="vg:65132509"/>
<protein>
    <submittedName>
        <fullName evidence="2">Uncharacterized protein</fullName>
    </submittedName>
</protein>
<dbReference type="GeneID" id="65132509"/>
<evidence type="ECO:0000256" key="1">
    <source>
        <dbReference type="SAM" id="Phobius"/>
    </source>
</evidence>
<name>A0A873WHQ0_9CAUD</name>
<dbReference type="EMBL" id="MW057857">
    <property type="protein sequence ID" value="QPB12162.1"/>
    <property type="molecule type" value="Genomic_DNA"/>
</dbReference>
<sequence length="47" mass="5346">MQHSSGWHLWVNDFIMYLKVILYMLAILCPVFGASSGLMWLMTVLAG</sequence>
<accession>A0A873WHQ0</accession>
<proteinExistence type="predicted"/>
<keyword evidence="3" id="KW-1185">Reference proteome</keyword>
<reference evidence="2 3" key="1">
    <citation type="submission" date="2020-10" db="EMBL/GenBank/DDBJ databases">
        <title>Novel bacteriophages targeting Providencia spp. as potential agents for phage therapy.</title>
        <authorList>
            <person name="Rakov C."/>
            <person name="Alkalay-Oren S."/>
            <person name="Coppenhagen-Glazer S."/>
            <person name="Hazan R."/>
        </authorList>
    </citation>
    <scope>NUCLEOTIDE SEQUENCE [LARGE SCALE GENOMIC DNA]</scope>
</reference>
<organism evidence="2 3">
    <name type="scientific">Providencia phage PSTCR5</name>
    <dbReference type="NCBI Taxonomy" id="2783547"/>
    <lineage>
        <taxon>Viruses</taxon>
        <taxon>Duplodnaviria</taxon>
        <taxon>Heunggongvirae</taxon>
        <taxon>Uroviricota</taxon>
        <taxon>Caudoviricetes</taxon>
        <taxon>Demerecviridae</taxon>
        <taxon>Priunavirus</taxon>
        <taxon>Priunavirus PSTCR5</taxon>
    </lineage>
</organism>
<evidence type="ECO:0000313" key="2">
    <source>
        <dbReference type="EMBL" id="QPB12162.1"/>
    </source>
</evidence>
<keyword evidence="1" id="KW-0812">Transmembrane</keyword>
<keyword evidence="1" id="KW-1133">Transmembrane helix</keyword>
<evidence type="ECO:0000313" key="3">
    <source>
        <dbReference type="Proteomes" id="UP000663042"/>
    </source>
</evidence>
<feature type="transmembrane region" description="Helical" evidence="1">
    <location>
        <begin position="20"/>
        <end position="46"/>
    </location>
</feature>
<dbReference type="Proteomes" id="UP000663042">
    <property type="component" value="Segment"/>
</dbReference>
<keyword evidence="1" id="KW-0472">Membrane</keyword>
<dbReference type="RefSeq" id="YP_010113949.1">
    <property type="nucleotide sequence ID" value="NC_055910.1"/>
</dbReference>